<dbReference type="GO" id="GO:0008289">
    <property type="term" value="F:lipid binding"/>
    <property type="evidence" value="ECO:0007669"/>
    <property type="project" value="InterPro"/>
</dbReference>
<reference evidence="1 2" key="1">
    <citation type="journal article" date="2018" name="Genome Res.">
        <title>The genomic architecture and molecular evolution of ant odorant receptors.</title>
        <authorList>
            <person name="McKenzie S.K."/>
            <person name="Kronauer D.J.C."/>
        </authorList>
    </citation>
    <scope>NUCLEOTIDE SEQUENCE [LARGE SCALE GENOMIC DNA]</scope>
    <source>
        <strain evidence="1">Clonal line C1</strain>
    </source>
</reference>
<dbReference type="AlphaFoldDB" id="A0A3L8DUC2"/>
<dbReference type="Proteomes" id="UP000279307">
    <property type="component" value="Chromosome 4"/>
</dbReference>
<gene>
    <name evidence="1" type="ORF">DMN91_004084</name>
</gene>
<comment type="caution">
    <text evidence="1">The sequence shown here is derived from an EMBL/GenBank/DDBJ whole genome shotgun (WGS) entry which is preliminary data.</text>
</comment>
<dbReference type="CDD" id="cd13769">
    <property type="entry name" value="ApoLp-III_like"/>
    <property type="match status" value="1"/>
</dbReference>
<dbReference type="SUPFAM" id="SSF47857">
    <property type="entry name" value="Apolipophorin-III"/>
    <property type="match status" value="1"/>
</dbReference>
<proteinExistence type="predicted"/>
<dbReference type="Pfam" id="PF07464">
    <property type="entry name" value="ApoLp-III"/>
    <property type="match status" value="1"/>
</dbReference>
<evidence type="ECO:0000313" key="2">
    <source>
        <dbReference type="Proteomes" id="UP000279307"/>
    </source>
</evidence>
<accession>A0A3L8DUC2</accession>
<evidence type="ECO:0000313" key="1">
    <source>
        <dbReference type="EMBL" id="RLU23876.1"/>
    </source>
</evidence>
<organism evidence="1 2">
    <name type="scientific">Ooceraea biroi</name>
    <name type="common">Clonal raider ant</name>
    <name type="synonym">Cerapachys biroi</name>
    <dbReference type="NCBI Taxonomy" id="2015173"/>
    <lineage>
        <taxon>Eukaryota</taxon>
        <taxon>Metazoa</taxon>
        <taxon>Ecdysozoa</taxon>
        <taxon>Arthropoda</taxon>
        <taxon>Hexapoda</taxon>
        <taxon>Insecta</taxon>
        <taxon>Pterygota</taxon>
        <taxon>Neoptera</taxon>
        <taxon>Endopterygota</taxon>
        <taxon>Hymenoptera</taxon>
        <taxon>Apocrita</taxon>
        <taxon>Aculeata</taxon>
        <taxon>Formicoidea</taxon>
        <taxon>Formicidae</taxon>
        <taxon>Dorylinae</taxon>
        <taxon>Ooceraea</taxon>
    </lineage>
</organism>
<protein>
    <recommendedName>
        <fullName evidence="3">Apolipophorin-III</fullName>
    </recommendedName>
</protein>
<dbReference type="GO" id="GO:0006869">
    <property type="term" value="P:lipid transport"/>
    <property type="evidence" value="ECO:0007669"/>
    <property type="project" value="InterPro"/>
</dbReference>
<dbReference type="InterPro" id="IPR010009">
    <property type="entry name" value="ApoLp-III"/>
</dbReference>
<dbReference type="Gene3D" id="1.20.120.20">
    <property type="entry name" value="Apolipoprotein"/>
    <property type="match status" value="1"/>
</dbReference>
<dbReference type="GO" id="GO:0005576">
    <property type="term" value="C:extracellular region"/>
    <property type="evidence" value="ECO:0007669"/>
    <property type="project" value="InterPro"/>
</dbReference>
<dbReference type="EMBL" id="QOIP01000004">
    <property type="protein sequence ID" value="RLU23876.1"/>
    <property type="molecule type" value="Genomic_DNA"/>
</dbReference>
<sequence length="213" mass="23563">MSILRISRFPVDQGENTNAMKCLLAIILGVAFIAVESKVVPASGDDPQETQPLQISDHIREAQNLINNLGAQIQQQLNLPNQEELVNTFKEQSSNLATNVQAYIRNITDEVKNKTPELETLWTNVKTRLSEMVDKLNVNPETTEQVNQLRSTFQEGIQTLVTESENAAKSISENSAIVQEGIAKMTKQAIDIAVEASQNLKNQLTQHATTPQA</sequence>
<evidence type="ECO:0008006" key="3">
    <source>
        <dbReference type="Google" id="ProtNLM"/>
    </source>
</evidence>
<dbReference type="OrthoDB" id="7674009at2759"/>
<name>A0A3L8DUC2_OOCBI</name>